<evidence type="ECO:0000313" key="1">
    <source>
        <dbReference type="EMBL" id="KAI8003695.1"/>
    </source>
</evidence>
<reference evidence="1 2" key="1">
    <citation type="journal article" date="2022" name="Plant J.">
        <title>Chromosome-level genome of Camellia lanceoleosa provides a valuable resource for understanding genome evolution and self-incompatibility.</title>
        <authorList>
            <person name="Gong W."/>
            <person name="Xiao S."/>
            <person name="Wang L."/>
            <person name="Liao Z."/>
            <person name="Chang Y."/>
            <person name="Mo W."/>
            <person name="Hu G."/>
            <person name="Li W."/>
            <person name="Zhao G."/>
            <person name="Zhu H."/>
            <person name="Hu X."/>
            <person name="Ji K."/>
            <person name="Xiang X."/>
            <person name="Song Q."/>
            <person name="Yuan D."/>
            <person name="Jin S."/>
            <person name="Zhang L."/>
        </authorList>
    </citation>
    <scope>NUCLEOTIDE SEQUENCE [LARGE SCALE GENOMIC DNA]</scope>
    <source>
        <strain evidence="1">SQ_2022a</strain>
    </source>
</reference>
<feature type="non-terminal residue" evidence="1">
    <location>
        <position position="1"/>
    </location>
</feature>
<keyword evidence="2" id="KW-1185">Reference proteome</keyword>
<comment type="caution">
    <text evidence="1">The sequence shown here is derived from an EMBL/GenBank/DDBJ whole genome shotgun (WGS) entry which is preliminary data.</text>
</comment>
<proteinExistence type="predicted"/>
<gene>
    <name evidence="1" type="ORF">LOK49_LG08G00701</name>
</gene>
<protein>
    <submittedName>
        <fullName evidence="1">Uncharacterized protein</fullName>
    </submittedName>
</protein>
<name>A0ACC0GS76_9ERIC</name>
<feature type="non-terminal residue" evidence="1">
    <location>
        <position position="258"/>
    </location>
</feature>
<dbReference type="Proteomes" id="UP001060215">
    <property type="component" value="Chromosome 9"/>
</dbReference>
<dbReference type="EMBL" id="CM045766">
    <property type="protein sequence ID" value="KAI8003695.1"/>
    <property type="molecule type" value="Genomic_DNA"/>
</dbReference>
<accession>A0ACC0GS76</accession>
<organism evidence="1 2">
    <name type="scientific">Camellia lanceoleosa</name>
    <dbReference type="NCBI Taxonomy" id="1840588"/>
    <lineage>
        <taxon>Eukaryota</taxon>
        <taxon>Viridiplantae</taxon>
        <taxon>Streptophyta</taxon>
        <taxon>Embryophyta</taxon>
        <taxon>Tracheophyta</taxon>
        <taxon>Spermatophyta</taxon>
        <taxon>Magnoliopsida</taxon>
        <taxon>eudicotyledons</taxon>
        <taxon>Gunneridae</taxon>
        <taxon>Pentapetalae</taxon>
        <taxon>asterids</taxon>
        <taxon>Ericales</taxon>
        <taxon>Theaceae</taxon>
        <taxon>Camellia</taxon>
    </lineage>
</organism>
<sequence>SSGFFFKRSFCSSKLPCAQASLVGYVSSLEQVLQYFLKSKHIPSSRTLSSFRLCGPHPCGTTLPTRSPKKWKHSPLTVQQTPEGSLLDIIRNAYDLLSHCDIKIPKIEGNDKYVDSGPPYLIFLHPALGPLWEVTRQKFHGGSISKGSELQIEVAEFSWRNVQLHGSLKVVAENILGSTRMDENGELKLRYWHRCGRCKLQNVRVLNEGIDWTSRNNTYWKHDVQRFEALKVILHGNAEFEATDVVFQPTKCNGYRIK</sequence>
<evidence type="ECO:0000313" key="2">
    <source>
        <dbReference type="Proteomes" id="UP001060215"/>
    </source>
</evidence>